<evidence type="ECO:0000256" key="3">
    <source>
        <dbReference type="ARBA" id="ARBA00023143"/>
    </source>
</evidence>
<proteinExistence type="inferred from homology"/>
<comment type="similarity">
    <text evidence="1 4">Belongs to the bacterial flagellin family.</text>
</comment>
<keyword evidence="2 4" id="KW-0964">Secreted</keyword>
<comment type="function">
    <text evidence="4">Flagellin is the subunit protein which polymerizes to form the filaments of bacterial flagella.</text>
</comment>
<evidence type="ECO:0000259" key="5">
    <source>
        <dbReference type="Pfam" id="PF00669"/>
    </source>
</evidence>
<dbReference type="Gene3D" id="1.20.1330.10">
    <property type="entry name" value="f41 fragment of flagellin, N-terminal domain"/>
    <property type="match status" value="2"/>
</dbReference>
<dbReference type="Pfam" id="PF00700">
    <property type="entry name" value="Flagellin_C"/>
    <property type="match status" value="1"/>
</dbReference>
<dbReference type="AlphaFoldDB" id="A0A4R6I546"/>
<dbReference type="InterPro" id="IPR001029">
    <property type="entry name" value="Flagellin_N"/>
</dbReference>
<dbReference type="Gene3D" id="6.10.10.10">
    <property type="entry name" value="Flagellar export chaperone, C-terminal domain"/>
    <property type="match status" value="1"/>
</dbReference>
<dbReference type="PANTHER" id="PTHR42792">
    <property type="entry name" value="FLAGELLIN"/>
    <property type="match status" value="1"/>
</dbReference>
<dbReference type="Gene3D" id="6.10.280.190">
    <property type="match status" value="1"/>
</dbReference>
<evidence type="ECO:0000313" key="9">
    <source>
        <dbReference type="Proteomes" id="UP000295150"/>
    </source>
</evidence>
<dbReference type="Proteomes" id="UP000295150">
    <property type="component" value="Unassembled WGS sequence"/>
</dbReference>
<dbReference type="PANTHER" id="PTHR42792:SF2">
    <property type="entry name" value="FLAGELLIN"/>
    <property type="match status" value="1"/>
</dbReference>
<comment type="caution">
    <text evidence="8">The sequence shown here is derived from an EMBL/GenBank/DDBJ whole genome shotgun (WGS) entry which is preliminary data.</text>
</comment>
<dbReference type="Pfam" id="PF00669">
    <property type="entry name" value="Flagellin_N"/>
    <property type="match status" value="1"/>
</dbReference>
<gene>
    <name evidence="8" type="ORF">DFO68_101335</name>
</gene>
<keyword evidence="9" id="KW-1185">Reference proteome</keyword>
<dbReference type="InterPro" id="IPR001492">
    <property type="entry name" value="Flagellin"/>
</dbReference>
<protein>
    <recommendedName>
        <fullName evidence="4">Flagellin</fullName>
    </recommendedName>
</protein>
<dbReference type="PRINTS" id="PR00207">
    <property type="entry name" value="FLAGELLIN"/>
</dbReference>
<dbReference type="GO" id="GO:0005576">
    <property type="term" value="C:extracellular region"/>
    <property type="evidence" value="ECO:0007669"/>
    <property type="project" value="UniProtKB-SubCell"/>
</dbReference>
<reference evidence="8 9" key="1">
    <citation type="submission" date="2019-03" db="EMBL/GenBank/DDBJ databases">
        <title>Freshwater and sediment microbial communities from various areas in North America, analyzing microbe dynamics in response to fracking.</title>
        <authorList>
            <person name="Lamendella R."/>
        </authorList>
    </citation>
    <scope>NUCLEOTIDE SEQUENCE [LARGE SCALE GENOMIC DNA]</scope>
    <source>
        <strain evidence="8 9">1_TX</strain>
    </source>
</reference>
<accession>A0A4R6I546</accession>
<dbReference type="Gene3D" id="2.30.220.10">
    <property type="entry name" value="f41 fragment of flagellin, C-terminal domain"/>
    <property type="match status" value="1"/>
</dbReference>
<dbReference type="OrthoDB" id="9796789at2"/>
<dbReference type="RefSeq" id="WP_133481405.1">
    <property type="nucleotide sequence ID" value="NZ_SNWH01000001.1"/>
</dbReference>
<comment type="subcellular location">
    <subcellularLocation>
        <location evidence="4">Secreted</location>
    </subcellularLocation>
    <subcellularLocation>
        <location evidence="4">Bacterial flagellum</location>
    </subcellularLocation>
</comment>
<sequence length="565" mass="58254">MAVINTNITSMIGQQNLNKSQNDLTTAMERLSSGLRINSAADDSAGQAIANRMTAQITGLSQAQRNANDGISIAQTAEGGLNQINDNLQRIRELSVQAQNGTNSSDDLNSIQAEIDQRLNEIDRISKETDFNGTKVLGENTEGADPTKRTLSIQVGANDGEVIEIDLEQMSRAQLGLDGFNVNDADVDNRAATADMLSDDGFSSVAQANGTVEWTKTETTPNAAATSADVLDSLVDTNSVNYTGTNTGLGVAADGNSYVYNSSAEAFTFNATDAASADVDSYIKGKATAAGEPVEATVTLGGSSQDALVADDGTMTTLDGQTLYWDGSNNLTTTNSGTDAQANISDVSAFMAAAGTGNGDTIEMGGTTFTGTATGVSATGATISKADFDTAQASTGFSGGGYTVDAAGAVTLTSNGDAVNVDADTGELTADANSVVTTTYYEQSNGMITDGAGAQLYVDSSDSFTFDATTAGTANADPLKTLDSALSQVDNLRSDLGAIQNRFESAITNLQTNETNLSAARSRIEDADYATEVANMTRAQILQQAGTSVLAQANQIPQNVLSLLG</sequence>
<dbReference type="EMBL" id="SNWH01000001">
    <property type="protein sequence ID" value="TDO16802.1"/>
    <property type="molecule type" value="Genomic_DNA"/>
</dbReference>
<keyword evidence="8" id="KW-0282">Flagellum</keyword>
<name>A0A4R6I546_9GAMM</name>
<keyword evidence="3 4" id="KW-0975">Bacterial flagellum</keyword>
<keyword evidence="8" id="KW-0966">Cell projection</keyword>
<dbReference type="InterPro" id="IPR046358">
    <property type="entry name" value="Flagellin_C"/>
</dbReference>
<dbReference type="Pfam" id="PF12445">
    <property type="entry name" value="FliC"/>
    <property type="match status" value="1"/>
</dbReference>
<evidence type="ECO:0000313" key="8">
    <source>
        <dbReference type="EMBL" id="TDO16802.1"/>
    </source>
</evidence>
<dbReference type="GO" id="GO:0009288">
    <property type="term" value="C:bacterial-type flagellum"/>
    <property type="evidence" value="ECO:0007669"/>
    <property type="project" value="UniProtKB-SubCell"/>
</dbReference>
<dbReference type="InterPro" id="IPR032826">
    <property type="entry name" value="FliC_H7"/>
</dbReference>
<evidence type="ECO:0000259" key="7">
    <source>
        <dbReference type="Pfam" id="PF12445"/>
    </source>
</evidence>
<evidence type="ECO:0000256" key="2">
    <source>
        <dbReference type="ARBA" id="ARBA00022525"/>
    </source>
</evidence>
<dbReference type="Gene3D" id="2.170.280.10">
    <property type="entry name" value="f41 fragment of flagellin, middle domain"/>
    <property type="match status" value="1"/>
</dbReference>
<dbReference type="GO" id="GO:0005198">
    <property type="term" value="F:structural molecule activity"/>
    <property type="evidence" value="ECO:0007669"/>
    <property type="project" value="UniProtKB-UniRule"/>
</dbReference>
<feature type="domain" description="Flagellin C-terminal" evidence="6">
    <location>
        <begin position="479"/>
        <end position="564"/>
    </location>
</feature>
<evidence type="ECO:0000259" key="6">
    <source>
        <dbReference type="Pfam" id="PF00700"/>
    </source>
</evidence>
<dbReference type="InterPro" id="IPR042187">
    <property type="entry name" value="Flagellin_C_sub2"/>
</dbReference>
<feature type="domain" description="Flagellin H7-serospecific" evidence="7">
    <location>
        <begin position="352"/>
        <end position="470"/>
    </location>
</feature>
<evidence type="ECO:0000256" key="1">
    <source>
        <dbReference type="ARBA" id="ARBA00005709"/>
    </source>
</evidence>
<organism evidence="8 9">
    <name type="scientific">Halomonas ventosae</name>
    <dbReference type="NCBI Taxonomy" id="229007"/>
    <lineage>
        <taxon>Bacteria</taxon>
        <taxon>Pseudomonadati</taxon>
        <taxon>Pseudomonadota</taxon>
        <taxon>Gammaproteobacteria</taxon>
        <taxon>Oceanospirillales</taxon>
        <taxon>Halomonadaceae</taxon>
        <taxon>Halomonas</taxon>
    </lineage>
</organism>
<keyword evidence="8" id="KW-0969">Cilium</keyword>
<evidence type="ECO:0000256" key="4">
    <source>
        <dbReference type="RuleBase" id="RU362073"/>
    </source>
</evidence>
<feature type="domain" description="Flagellin N-terminal" evidence="5">
    <location>
        <begin position="4"/>
        <end position="139"/>
    </location>
</feature>
<dbReference type="SUPFAM" id="SSF64518">
    <property type="entry name" value="Phase 1 flagellin"/>
    <property type="match status" value="1"/>
</dbReference>